<evidence type="ECO:0000256" key="1">
    <source>
        <dbReference type="SAM" id="Phobius"/>
    </source>
</evidence>
<dbReference type="AlphaFoldDB" id="A0A4Y3WRX7"/>
<organism evidence="2 3">
    <name type="scientific">Pseudonocardia hydrocarbonoxydans</name>
    <dbReference type="NCBI Taxonomy" id="76726"/>
    <lineage>
        <taxon>Bacteria</taxon>
        <taxon>Bacillati</taxon>
        <taxon>Actinomycetota</taxon>
        <taxon>Actinomycetes</taxon>
        <taxon>Pseudonocardiales</taxon>
        <taxon>Pseudonocardiaceae</taxon>
        <taxon>Pseudonocardia</taxon>
    </lineage>
</organism>
<accession>A0A4Y3WRX7</accession>
<comment type="caution">
    <text evidence="2">The sequence shown here is derived from an EMBL/GenBank/DDBJ whole genome shotgun (WGS) entry which is preliminary data.</text>
</comment>
<feature type="transmembrane region" description="Helical" evidence="1">
    <location>
        <begin position="12"/>
        <end position="30"/>
    </location>
</feature>
<dbReference type="RefSeq" id="WP_141279085.1">
    <property type="nucleotide sequence ID" value="NZ_BAAARZ010000003.1"/>
</dbReference>
<keyword evidence="1" id="KW-1133">Transmembrane helix</keyword>
<name>A0A4Y3WRX7_9PSEU</name>
<proteinExistence type="predicted"/>
<keyword evidence="3" id="KW-1185">Reference proteome</keyword>
<dbReference type="EMBL" id="BJNG01000020">
    <property type="protein sequence ID" value="GEC20539.1"/>
    <property type="molecule type" value="Genomic_DNA"/>
</dbReference>
<dbReference type="Proteomes" id="UP000320338">
    <property type="component" value="Unassembled WGS sequence"/>
</dbReference>
<keyword evidence="1" id="KW-0812">Transmembrane</keyword>
<keyword evidence="1" id="KW-0472">Membrane</keyword>
<protein>
    <submittedName>
        <fullName evidence="2">Uncharacterized protein</fullName>
    </submittedName>
</protein>
<reference evidence="2 3" key="1">
    <citation type="submission" date="2019-06" db="EMBL/GenBank/DDBJ databases">
        <title>Whole genome shotgun sequence of Pseudonocardia hydrocarbonoxydans NBRC 14498.</title>
        <authorList>
            <person name="Hosoyama A."/>
            <person name="Uohara A."/>
            <person name="Ohji S."/>
            <person name="Ichikawa N."/>
        </authorList>
    </citation>
    <scope>NUCLEOTIDE SEQUENCE [LARGE SCALE GENOMIC DNA]</scope>
    <source>
        <strain evidence="2 3">NBRC 14498</strain>
    </source>
</reference>
<sequence>MWDATVWAALTWLKVTVALVLVVAGCWWWFGTGSGQLAVAVIAAALAELHLTRALAREWATEAGMHWWWTR</sequence>
<evidence type="ECO:0000313" key="2">
    <source>
        <dbReference type="EMBL" id="GEC20539.1"/>
    </source>
</evidence>
<evidence type="ECO:0000313" key="3">
    <source>
        <dbReference type="Proteomes" id="UP000320338"/>
    </source>
</evidence>
<gene>
    <name evidence="2" type="ORF">PHY01_28220</name>
</gene>